<keyword evidence="2" id="KW-1185">Reference proteome</keyword>
<dbReference type="Proteomes" id="UP000001646">
    <property type="component" value="Unplaced"/>
</dbReference>
<dbReference type="Gene3D" id="2.60.40.10">
    <property type="entry name" value="Immunoglobulins"/>
    <property type="match status" value="1"/>
</dbReference>
<dbReference type="InterPro" id="IPR036179">
    <property type="entry name" value="Ig-like_dom_sf"/>
</dbReference>
<dbReference type="SUPFAM" id="SSF48726">
    <property type="entry name" value="Immunoglobulin"/>
    <property type="match status" value="1"/>
</dbReference>
<reference evidence="1" key="1">
    <citation type="submission" date="2009-12" db="EMBL/GenBank/DDBJ databases">
        <title>The Genome Sequence of Anolis carolinensis (Green Anole Lizard).</title>
        <authorList>
            <consortium name="The Genome Sequencing Platform"/>
            <person name="Di Palma F."/>
            <person name="Alfoldi J."/>
            <person name="Heiman D."/>
            <person name="Young S."/>
            <person name="Grabherr M."/>
            <person name="Johnson J."/>
            <person name="Lander E.S."/>
            <person name="Lindblad-Toh K."/>
        </authorList>
    </citation>
    <scope>NUCLEOTIDE SEQUENCE [LARGE SCALE GENOMIC DNA]</scope>
    <source>
        <strain evidence="1">JBL SC #1</strain>
    </source>
</reference>
<evidence type="ECO:0000313" key="1">
    <source>
        <dbReference type="Ensembl" id="ENSACAP00000025195.1"/>
    </source>
</evidence>
<accession>A0A803SQF5</accession>
<name>A0A803SQF5_ANOCA</name>
<dbReference type="InParanoid" id="A0A803SQF5"/>
<evidence type="ECO:0000313" key="2">
    <source>
        <dbReference type="Proteomes" id="UP000001646"/>
    </source>
</evidence>
<sequence length="90" mass="9976">SPLFPHYIPSCIVGMSPYLFETGEAYNERESVGLDCSLSIQGVQKEDAGFYTVLIDRGGNSTERGQFLSSLFSLSWSAQHHLVFKCVVAR</sequence>
<organism evidence="1 2">
    <name type="scientific">Anolis carolinensis</name>
    <name type="common">Green anole</name>
    <name type="synonym">American chameleon</name>
    <dbReference type="NCBI Taxonomy" id="28377"/>
    <lineage>
        <taxon>Eukaryota</taxon>
        <taxon>Metazoa</taxon>
        <taxon>Chordata</taxon>
        <taxon>Craniata</taxon>
        <taxon>Vertebrata</taxon>
        <taxon>Euteleostomi</taxon>
        <taxon>Lepidosauria</taxon>
        <taxon>Squamata</taxon>
        <taxon>Bifurcata</taxon>
        <taxon>Unidentata</taxon>
        <taxon>Episquamata</taxon>
        <taxon>Toxicofera</taxon>
        <taxon>Iguania</taxon>
        <taxon>Dactyloidae</taxon>
        <taxon>Anolis</taxon>
    </lineage>
</organism>
<reference evidence="1" key="2">
    <citation type="submission" date="2025-08" db="UniProtKB">
        <authorList>
            <consortium name="Ensembl"/>
        </authorList>
    </citation>
    <scope>IDENTIFICATION</scope>
</reference>
<evidence type="ECO:0008006" key="3">
    <source>
        <dbReference type="Google" id="ProtNLM"/>
    </source>
</evidence>
<protein>
    <recommendedName>
        <fullName evidence="3">Immunoglobulin V-set domain-containing protein</fullName>
    </recommendedName>
</protein>
<proteinExistence type="predicted"/>
<reference evidence="1" key="3">
    <citation type="submission" date="2025-09" db="UniProtKB">
        <authorList>
            <consortium name="Ensembl"/>
        </authorList>
    </citation>
    <scope>IDENTIFICATION</scope>
</reference>
<dbReference type="Ensembl" id="ENSACAT00000040376.1">
    <property type="protein sequence ID" value="ENSACAP00000025195.1"/>
    <property type="gene ID" value="ENSACAG00000037555.1"/>
</dbReference>
<dbReference type="InterPro" id="IPR013783">
    <property type="entry name" value="Ig-like_fold"/>
</dbReference>
<dbReference type="AlphaFoldDB" id="A0A803SQF5"/>